<evidence type="ECO:0000259" key="1">
    <source>
        <dbReference type="Pfam" id="PF12674"/>
    </source>
</evidence>
<comment type="caution">
    <text evidence="2">The sequence shown here is derived from an EMBL/GenBank/DDBJ whole genome shotgun (WGS) entry which is preliminary data.</text>
</comment>
<accession>A0ABS9CC83</accession>
<dbReference type="InterPro" id="IPR025868">
    <property type="entry name" value="Zn_ribbon_dom_put"/>
</dbReference>
<protein>
    <submittedName>
        <fullName evidence="2">Zinc ribbon domain-containing protein</fullName>
    </submittedName>
</protein>
<dbReference type="Proteomes" id="UP001200470">
    <property type="component" value="Unassembled WGS sequence"/>
</dbReference>
<evidence type="ECO:0000313" key="3">
    <source>
        <dbReference type="Proteomes" id="UP001200470"/>
    </source>
</evidence>
<feature type="domain" description="Putative zinc ribbon" evidence="1">
    <location>
        <begin position="3"/>
        <end position="85"/>
    </location>
</feature>
<dbReference type="Pfam" id="PF12674">
    <property type="entry name" value="Zn_ribbon_2"/>
    <property type="match status" value="1"/>
</dbReference>
<sequence>MRFCQSCGMPLTDDILGTNADGSKSEEFCIYCYKDGAFTGNYTMEEMADYCSMFVDEYNKNMGKQLTKCEYKQQLLQWFPKLKRWSMPQDAIPHADHPMKQVYIDHINALGIDELHVNNLYVFMGAMVNQSYTVNGNTTKLLNDDEAYWGTQIPKSNGRCYGVACNEKYILVSEYNKDGIDAEVVTLTRIDHEVGKK</sequence>
<dbReference type="EMBL" id="JADYTN010000002">
    <property type="protein sequence ID" value="MCF2562719.1"/>
    <property type="molecule type" value="Genomic_DNA"/>
</dbReference>
<proteinExistence type="predicted"/>
<keyword evidence="3" id="KW-1185">Reference proteome</keyword>
<name>A0ABS9CC83_9BACT</name>
<evidence type="ECO:0000313" key="2">
    <source>
        <dbReference type="EMBL" id="MCF2562719.1"/>
    </source>
</evidence>
<organism evidence="2 3">
    <name type="scientific">Xylanibacter brevis</name>
    <dbReference type="NCBI Taxonomy" id="83231"/>
    <lineage>
        <taxon>Bacteria</taxon>
        <taxon>Pseudomonadati</taxon>
        <taxon>Bacteroidota</taxon>
        <taxon>Bacteroidia</taxon>
        <taxon>Bacteroidales</taxon>
        <taxon>Prevotellaceae</taxon>
        <taxon>Xylanibacter</taxon>
    </lineage>
</organism>
<gene>
    <name evidence="2" type="ORF">I6E12_01120</name>
</gene>
<reference evidence="2 3" key="1">
    <citation type="submission" date="2020-12" db="EMBL/GenBank/DDBJ databases">
        <title>Whole genome sequences of gut porcine anaerobes.</title>
        <authorList>
            <person name="Kubasova T."/>
            <person name="Jahodarova E."/>
            <person name="Rychlik I."/>
        </authorList>
    </citation>
    <scope>NUCLEOTIDE SEQUENCE [LARGE SCALE GENOMIC DNA]</scope>
    <source>
        <strain evidence="2 3">An925</strain>
    </source>
</reference>